<dbReference type="Pfam" id="PF00550">
    <property type="entry name" value="PP-binding"/>
    <property type="match status" value="1"/>
</dbReference>
<dbReference type="GO" id="GO:0044550">
    <property type="term" value="P:secondary metabolite biosynthetic process"/>
    <property type="evidence" value="ECO:0007669"/>
    <property type="project" value="TreeGrafter"/>
</dbReference>
<name>A0A4Q7VRH4_9BURK</name>
<sequence length="559" mass="65077">MVVPKRTADLSAAQQRLWYMSQLEPESPYYNITLAIKLGSDINLDYLAKALQKLVLRHDILRTCYPIVNGVVHQEVFPASHWMVEEYCFEYEGIDDEEKSANIADAIAQFHIDVENGPVFRAFIVSVSPAQNLLVLLTHHIATDQNSINVMMTELDMLYEIEHQGEHRDLMHAPAYIDYVLFENTRFLQQKEKLFAFWDKQLAKGLEAIALPYDKQPNPDRSRLGREIAFLIDGDELSTFRSWCRREQSTEFAGLLTIWALLLGLISNKSNFFIATATAFREKVKFKRSLGCFINTLAIHHSFSLDDMAFSVLRHNEANIMETFEHRAMTYEKLIERARYVQRKNIGDPVNAYIQYQPRKMMKDSRISENFSPNLNVHNGRAKFPLMMNISDWDSYLHCTIEYEKELFTDKKIEKIKNIFLQITKLVTSQPDIRIGELFNKIHNEEGLHKWNTLRQAPVFEKPPIAIETQAIEKKGVQYELSILWAKLLGSESIKEKDDFFLEGGNSFLLIRLLWQINQQFGLQIPLKDIYQCTRFDLMSALVEENIFDKAESFENYGR</sequence>
<dbReference type="SUPFAM" id="SSF52777">
    <property type="entry name" value="CoA-dependent acyltransferases"/>
    <property type="match status" value="2"/>
</dbReference>
<dbReference type="GO" id="GO:0031177">
    <property type="term" value="F:phosphopantetheine binding"/>
    <property type="evidence" value="ECO:0007669"/>
    <property type="project" value="TreeGrafter"/>
</dbReference>
<dbReference type="Gene3D" id="3.30.559.30">
    <property type="entry name" value="Nonribosomal peptide synthetase, condensation domain"/>
    <property type="match status" value="1"/>
</dbReference>
<proteinExistence type="predicted"/>
<dbReference type="InterPro" id="IPR036736">
    <property type="entry name" value="ACP-like_sf"/>
</dbReference>
<evidence type="ECO:0000313" key="2">
    <source>
        <dbReference type="EMBL" id="RZT99032.1"/>
    </source>
</evidence>
<dbReference type="GO" id="GO:0005737">
    <property type="term" value="C:cytoplasm"/>
    <property type="evidence" value="ECO:0007669"/>
    <property type="project" value="TreeGrafter"/>
</dbReference>
<dbReference type="Gene3D" id="1.10.1200.10">
    <property type="entry name" value="ACP-like"/>
    <property type="match status" value="1"/>
</dbReference>
<feature type="domain" description="Carrier" evidence="1">
    <location>
        <begin position="472"/>
        <end position="547"/>
    </location>
</feature>
<dbReference type="Pfam" id="PF00668">
    <property type="entry name" value="Condensation"/>
    <property type="match status" value="1"/>
</dbReference>
<comment type="caution">
    <text evidence="2">The sequence shown here is derived from an EMBL/GenBank/DDBJ whole genome shotgun (WGS) entry which is preliminary data.</text>
</comment>
<dbReference type="GO" id="GO:0003824">
    <property type="term" value="F:catalytic activity"/>
    <property type="evidence" value="ECO:0007669"/>
    <property type="project" value="InterPro"/>
</dbReference>
<dbReference type="OrthoDB" id="8826085at2"/>
<dbReference type="InterPro" id="IPR009081">
    <property type="entry name" value="PP-bd_ACP"/>
</dbReference>
<dbReference type="PANTHER" id="PTHR45527">
    <property type="entry name" value="NONRIBOSOMAL PEPTIDE SYNTHETASE"/>
    <property type="match status" value="1"/>
</dbReference>
<evidence type="ECO:0000259" key="1">
    <source>
        <dbReference type="PROSITE" id="PS50075"/>
    </source>
</evidence>
<gene>
    <name evidence="2" type="ORF">EV681_0813</name>
</gene>
<dbReference type="Proteomes" id="UP000293398">
    <property type="component" value="Unassembled WGS sequence"/>
</dbReference>
<dbReference type="InterPro" id="IPR001242">
    <property type="entry name" value="Condensation_dom"/>
</dbReference>
<reference evidence="2 3" key="1">
    <citation type="submission" date="2019-02" db="EMBL/GenBank/DDBJ databases">
        <title>Genomic Encyclopedia of Type Strains, Phase IV (KMG-IV): sequencing the most valuable type-strain genomes for metagenomic binning, comparative biology and taxonomic classification.</title>
        <authorList>
            <person name="Goeker M."/>
        </authorList>
    </citation>
    <scope>NUCLEOTIDE SEQUENCE [LARGE SCALE GENOMIC DNA]</scope>
    <source>
        <strain evidence="2 3">DSM 23814</strain>
    </source>
</reference>
<organism evidence="2 3">
    <name type="scientific">Advenella incenata</name>
    <dbReference type="NCBI Taxonomy" id="267800"/>
    <lineage>
        <taxon>Bacteria</taxon>
        <taxon>Pseudomonadati</taxon>
        <taxon>Pseudomonadota</taxon>
        <taxon>Betaproteobacteria</taxon>
        <taxon>Burkholderiales</taxon>
        <taxon>Alcaligenaceae</taxon>
    </lineage>
</organism>
<keyword evidence="3" id="KW-1185">Reference proteome</keyword>
<dbReference type="AlphaFoldDB" id="A0A4Q7VRH4"/>
<dbReference type="EMBL" id="SHKO01000001">
    <property type="protein sequence ID" value="RZT99032.1"/>
    <property type="molecule type" value="Genomic_DNA"/>
</dbReference>
<dbReference type="PROSITE" id="PS50075">
    <property type="entry name" value="CARRIER"/>
    <property type="match status" value="1"/>
</dbReference>
<accession>A0A4Q7VRH4</accession>
<protein>
    <submittedName>
        <fullName evidence="2">Phosphopantetheine binding protein</fullName>
    </submittedName>
</protein>
<dbReference type="PANTHER" id="PTHR45527:SF1">
    <property type="entry name" value="FATTY ACID SYNTHASE"/>
    <property type="match status" value="1"/>
</dbReference>
<evidence type="ECO:0000313" key="3">
    <source>
        <dbReference type="Proteomes" id="UP000293398"/>
    </source>
</evidence>
<dbReference type="RefSeq" id="WP_130303334.1">
    <property type="nucleotide sequence ID" value="NZ_SHKO01000001.1"/>
</dbReference>
<dbReference type="SUPFAM" id="SSF47336">
    <property type="entry name" value="ACP-like"/>
    <property type="match status" value="1"/>
</dbReference>
<dbReference type="InterPro" id="IPR023213">
    <property type="entry name" value="CAT-like_dom_sf"/>
</dbReference>
<dbReference type="GO" id="GO:0043041">
    <property type="term" value="P:amino acid activation for nonribosomal peptide biosynthetic process"/>
    <property type="evidence" value="ECO:0007669"/>
    <property type="project" value="TreeGrafter"/>
</dbReference>
<dbReference type="Gene3D" id="3.30.559.10">
    <property type="entry name" value="Chloramphenicol acetyltransferase-like domain"/>
    <property type="match status" value="1"/>
</dbReference>